<comment type="caution">
    <text evidence="1">The sequence shown here is derived from an EMBL/GenBank/DDBJ whole genome shotgun (WGS) entry which is preliminary data.</text>
</comment>
<accession>X1LYN1</accession>
<dbReference type="PROSITE" id="PS51257">
    <property type="entry name" value="PROKAR_LIPOPROTEIN"/>
    <property type="match status" value="1"/>
</dbReference>
<feature type="non-terminal residue" evidence="1">
    <location>
        <position position="63"/>
    </location>
</feature>
<dbReference type="EMBL" id="BARU01047430">
    <property type="protein sequence ID" value="GAH99243.1"/>
    <property type="molecule type" value="Genomic_DNA"/>
</dbReference>
<gene>
    <name evidence="1" type="ORF">S03H2_71075</name>
</gene>
<name>X1LYN1_9ZZZZ</name>
<sequence length="63" mass="7110">MKTIIITFSLFLLLSCQSQKQIIRKASDFPELNVSLDGTERKYRIATTVYEGDEIGRIKSVSG</sequence>
<proteinExistence type="predicted"/>
<evidence type="ECO:0000313" key="1">
    <source>
        <dbReference type="EMBL" id="GAH99243.1"/>
    </source>
</evidence>
<organism evidence="1">
    <name type="scientific">marine sediment metagenome</name>
    <dbReference type="NCBI Taxonomy" id="412755"/>
    <lineage>
        <taxon>unclassified sequences</taxon>
        <taxon>metagenomes</taxon>
        <taxon>ecological metagenomes</taxon>
    </lineage>
</organism>
<protein>
    <submittedName>
        <fullName evidence="1">Uncharacterized protein</fullName>
    </submittedName>
</protein>
<reference evidence="1" key="1">
    <citation type="journal article" date="2014" name="Front. Microbiol.">
        <title>High frequency of phylogenetically diverse reductive dehalogenase-homologous genes in deep subseafloor sedimentary metagenomes.</title>
        <authorList>
            <person name="Kawai M."/>
            <person name="Futagami T."/>
            <person name="Toyoda A."/>
            <person name="Takaki Y."/>
            <person name="Nishi S."/>
            <person name="Hori S."/>
            <person name="Arai W."/>
            <person name="Tsubouchi T."/>
            <person name="Morono Y."/>
            <person name="Uchiyama I."/>
            <person name="Ito T."/>
            <person name="Fujiyama A."/>
            <person name="Inagaki F."/>
            <person name="Takami H."/>
        </authorList>
    </citation>
    <scope>NUCLEOTIDE SEQUENCE</scope>
    <source>
        <strain evidence="1">Expedition CK06-06</strain>
    </source>
</reference>
<dbReference type="AlphaFoldDB" id="X1LYN1"/>